<proteinExistence type="predicted"/>
<dbReference type="RefSeq" id="WP_162447334.1">
    <property type="nucleotide sequence ID" value="NZ_CP048222.1"/>
</dbReference>
<feature type="transmembrane region" description="Helical" evidence="2">
    <location>
        <begin position="157"/>
        <end position="176"/>
    </location>
</feature>
<feature type="domain" description="PPM-type phosphatase" evidence="3">
    <location>
        <begin position="237"/>
        <end position="463"/>
    </location>
</feature>
<dbReference type="InterPro" id="IPR001932">
    <property type="entry name" value="PPM-type_phosphatase-like_dom"/>
</dbReference>
<reference evidence="4 5" key="1">
    <citation type="submission" date="2020-01" db="EMBL/GenBank/DDBJ databases">
        <authorList>
            <person name="Kim M.K."/>
        </authorList>
    </citation>
    <scope>NUCLEOTIDE SEQUENCE [LARGE SCALE GENOMIC DNA]</scope>
    <source>
        <strain evidence="4 5">172606-1</strain>
    </source>
</reference>
<dbReference type="GO" id="GO:0016791">
    <property type="term" value="F:phosphatase activity"/>
    <property type="evidence" value="ECO:0007669"/>
    <property type="project" value="TreeGrafter"/>
</dbReference>
<evidence type="ECO:0000259" key="3">
    <source>
        <dbReference type="SMART" id="SM00331"/>
    </source>
</evidence>
<feature type="transmembrane region" description="Helical" evidence="2">
    <location>
        <begin position="24"/>
        <end position="41"/>
    </location>
</feature>
<dbReference type="PANTHER" id="PTHR43156:SF9">
    <property type="entry name" value="HAMP DOMAIN-CONTAINING PROTEIN"/>
    <property type="match status" value="1"/>
</dbReference>
<name>A0A6C0GTA6_9BACT</name>
<keyword evidence="2" id="KW-1133">Transmembrane helix</keyword>
<keyword evidence="1" id="KW-0378">Hydrolase</keyword>
<keyword evidence="2" id="KW-0812">Transmembrane</keyword>
<dbReference type="InterPro" id="IPR036457">
    <property type="entry name" value="PPM-type-like_dom_sf"/>
</dbReference>
<evidence type="ECO:0000313" key="5">
    <source>
        <dbReference type="Proteomes" id="UP000480178"/>
    </source>
</evidence>
<dbReference type="PANTHER" id="PTHR43156">
    <property type="entry name" value="STAGE II SPORULATION PROTEIN E-RELATED"/>
    <property type="match status" value="1"/>
</dbReference>
<dbReference type="EMBL" id="CP048222">
    <property type="protein sequence ID" value="QHT71395.1"/>
    <property type="molecule type" value="Genomic_DNA"/>
</dbReference>
<dbReference type="SMART" id="SM00331">
    <property type="entry name" value="PP2C_SIG"/>
    <property type="match status" value="1"/>
</dbReference>
<dbReference type="KEGG" id="rhoz:GXP67_34425"/>
<organism evidence="4 5">
    <name type="scientific">Rhodocytophaga rosea</name>
    <dbReference type="NCBI Taxonomy" id="2704465"/>
    <lineage>
        <taxon>Bacteria</taxon>
        <taxon>Pseudomonadati</taxon>
        <taxon>Bacteroidota</taxon>
        <taxon>Cytophagia</taxon>
        <taxon>Cytophagales</taxon>
        <taxon>Rhodocytophagaceae</taxon>
        <taxon>Rhodocytophaga</taxon>
    </lineage>
</organism>
<dbReference type="Proteomes" id="UP000480178">
    <property type="component" value="Chromosome"/>
</dbReference>
<dbReference type="AlphaFoldDB" id="A0A6C0GTA6"/>
<protein>
    <submittedName>
        <fullName evidence="4">SpoIIE family protein phosphatase</fullName>
    </submittedName>
</protein>
<sequence>MAEQVSLNFSADWQEELRQTAQKYHVIGCWVAIVLNPIWVIGDYFTLPAYWKIFFTIRIGVALLTVLALILKKQLRLSAEALIFVPVIGISLQNAYMYSVMGAADIQKHTFAYIALFIGVGMLVLWKPVYSVLMVVLSIVANIIFFALFSQLTLEQILLNGGMLTATVAVFTIILIQTRYSLTIKEIMARMALAQTNTQLLEQKDIIEHKNKSITQSINYAKRIQLAILPSKDLIRQHLPDSFIFYLPKDIVSGDFYWFSHKNGKSVIAAADCTGHGVPGAFMSMIASSLLSETVNEKGITQPGAILDTLRKGVIKALAQSGNPEEAKEGLDIALCSYDQERQTLEYAGAFNPMYFIRQGQVTEIKADKQPIGVYPGKQTTPFTNHSFEILPGDAVYIFTDGFADQFGGPEGKKFRYKPFQELLLSIQSERIATQQEQLQQAFNSWRGETKQIDDVLVIGMRF</sequence>
<evidence type="ECO:0000313" key="4">
    <source>
        <dbReference type="EMBL" id="QHT71395.1"/>
    </source>
</evidence>
<accession>A0A6C0GTA6</accession>
<dbReference type="Gene3D" id="3.60.40.10">
    <property type="entry name" value="PPM-type phosphatase domain"/>
    <property type="match status" value="1"/>
</dbReference>
<evidence type="ECO:0000256" key="2">
    <source>
        <dbReference type="SAM" id="Phobius"/>
    </source>
</evidence>
<feature type="transmembrane region" description="Helical" evidence="2">
    <location>
        <begin position="53"/>
        <end position="71"/>
    </location>
</feature>
<keyword evidence="5" id="KW-1185">Reference proteome</keyword>
<feature type="transmembrane region" description="Helical" evidence="2">
    <location>
        <begin position="110"/>
        <end position="126"/>
    </location>
</feature>
<gene>
    <name evidence="4" type="ORF">GXP67_34425</name>
</gene>
<evidence type="ECO:0000256" key="1">
    <source>
        <dbReference type="ARBA" id="ARBA00022801"/>
    </source>
</evidence>
<dbReference type="Pfam" id="PF07228">
    <property type="entry name" value="SpoIIE"/>
    <property type="match status" value="1"/>
</dbReference>
<feature type="transmembrane region" description="Helical" evidence="2">
    <location>
        <begin position="133"/>
        <end position="151"/>
    </location>
</feature>
<keyword evidence="2" id="KW-0472">Membrane</keyword>
<feature type="transmembrane region" description="Helical" evidence="2">
    <location>
        <begin position="83"/>
        <end position="104"/>
    </location>
</feature>
<dbReference type="InterPro" id="IPR052016">
    <property type="entry name" value="Bact_Sigma-Reg"/>
</dbReference>